<dbReference type="Pfam" id="PF00196">
    <property type="entry name" value="GerE"/>
    <property type="match status" value="1"/>
</dbReference>
<dbReference type="PROSITE" id="PS51832">
    <property type="entry name" value="HD_GYP"/>
    <property type="match status" value="1"/>
</dbReference>
<dbReference type="Gene3D" id="1.10.10.10">
    <property type="entry name" value="Winged helix-like DNA-binding domain superfamily/Winged helix DNA-binding domain"/>
    <property type="match status" value="1"/>
</dbReference>
<dbReference type="InterPro" id="IPR036388">
    <property type="entry name" value="WH-like_DNA-bd_sf"/>
</dbReference>
<keyword evidence="4" id="KW-1185">Reference proteome</keyword>
<proteinExistence type="predicted"/>
<dbReference type="SMART" id="SM00421">
    <property type="entry name" value="HTH_LUXR"/>
    <property type="match status" value="1"/>
</dbReference>
<dbReference type="Pfam" id="PF13487">
    <property type="entry name" value="HD_5"/>
    <property type="match status" value="1"/>
</dbReference>
<dbReference type="GO" id="GO:0006355">
    <property type="term" value="P:regulation of DNA-templated transcription"/>
    <property type="evidence" value="ECO:0007669"/>
    <property type="project" value="InterPro"/>
</dbReference>
<protein>
    <submittedName>
        <fullName evidence="3">Transcriptional regulator, LuxR family</fullName>
    </submittedName>
</protein>
<dbReference type="RefSeq" id="WP_091013232.1">
    <property type="nucleotide sequence ID" value="NZ_CP041745.1"/>
</dbReference>
<accession>A0A1I3MTB1</accession>
<dbReference type="InterPro" id="IPR052020">
    <property type="entry name" value="Cyclic_di-GMP/3'3'-cGAMP_PDE"/>
</dbReference>
<dbReference type="SUPFAM" id="SSF46894">
    <property type="entry name" value="C-terminal effector domain of the bipartite response regulators"/>
    <property type="match status" value="1"/>
</dbReference>
<dbReference type="GO" id="GO:0003677">
    <property type="term" value="F:DNA binding"/>
    <property type="evidence" value="ECO:0007669"/>
    <property type="project" value="InterPro"/>
</dbReference>
<dbReference type="InterPro" id="IPR037522">
    <property type="entry name" value="HD_GYP_dom"/>
</dbReference>
<evidence type="ECO:0000313" key="3">
    <source>
        <dbReference type="EMBL" id="SFJ00344.1"/>
    </source>
</evidence>
<dbReference type="OrthoDB" id="9763857at2"/>
<dbReference type="Proteomes" id="UP000199548">
    <property type="component" value="Unassembled WGS sequence"/>
</dbReference>
<evidence type="ECO:0000259" key="2">
    <source>
        <dbReference type="PROSITE" id="PS51832"/>
    </source>
</evidence>
<feature type="domain" description="HTH luxR-type" evidence="1">
    <location>
        <begin position="427"/>
        <end position="492"/>
    </location>
</feature>
<dbReference type="AlphaFoldDB" id="A0A1I3MTB1"/>
<dbReference type="EMBL" id="FOQU01000005">
    <property type="protein sequence ID" value="SFJ00344.1"/>
    <property type="molecule type" value="Genomic_DNA"/>
</dbReference>
<dbReference type="InterPro" id="IPR000792">
    <property type="entry name" value="Tscrpt_reg_LuxR_C"/>
</dbReference>
<organism evidence="3 4">
    <name type="scientific">Paraburkholderia megapolitana</name>
    <dbReference type="NCBI Taxonomy" id="420953"/>
    <lineage>
        <taxon>Bacteria</taxon>
        <taxon>Pseudomonadati</taxon>
        <taxon>Pseudomonadota</taxon>
        <taxon>Betaproteobacteria</taxon>
        <taxon>Burkholderiales</taxon>
        <taxon>Burkholderiaceae</taxon>
        <taxon>Paraburkholderia</taxon>
    </lineage>
</organism>
<dbReference type="CDD" id="cd06170">
    <property type="entry name" value="LuxR_C_like"/>
    <property type="match status" value="1"/>
</dbReference>
<sequence>MPAGGLDIRTFDAVKALAFIGDLSMGQPTDHSLRTAWLAAQIAGAASFRADICDTVREASLLRWSGCTANAAEFTNTFGDDVEGRAAMLAERPDWAELLNAQGGPAQAIAPLAQIHCEVSGEVARILGLGSETEATLRHIFETWDGNGMPNQLNGKAVPAAVFVVALAGDLEIFSRVYGLEHALVLIAHRANFRYPATLTIPVNTHAAQWLDTLAQLAPAALDAALLTPQMQHSTSPDLIADVLDLKLPWMTGYSRAVATTAAACCARLVADPEASERVYRAGLIHGIGRAAVPNAIWDTPTRLSAAQWEKVRLVPYWTSRAGKQMGTLDQATELASYAYERLDGSGYFRAVGGPALGLEARILAASAAWVALRSKRPWRDALSDVAASELLRTEAEQGRFDSDVVEALLEGEPTATQSASPRNIRYAAETTRLSSREIDVLNLISHGASNKEAARALNLSPSTVRTHVERVFRKLECTTRAAATLKASAMGLLR</sequence>
<gene>
    <name evidence="3" type="ORF">SAMN05192543_105105</name>
</gene>
<dbReference type="Gene3D" id="1.10.3210.10">
    <property type="entry name" value="Hypothetical protein af1432"/>
    <property type="match status" value="2"/>
</dbReference>
<dbReference type="PRINTS" id="PR00038">
    <property type="entry name" value="HTHLUXR"/>
</dbReference>
<feature type="domain" description="HD-GYP" evidence="2">
    <location>
        <begin position="222"/>
        <end position="425"/>
    </location>
</feature>
<name>A0A1I3MTB1_9BURK</name>
<dbReference type="InterPro" id="IPR016032">
    <property type="entry name" value="Sig_transdc_resp-reg_C-effctor"/>
</dbReference>
<dbReference type="SUPFAM" id="SSF109604">
    <property type="entry name" value="HD-domain/PDEase-like"/>
    <property type="match status" value="1"/>
</dbReference>
<dbReference type="PROSITE" id="PS50043">
    <property type="entry name" value="HTH_LUXR_2"/>
    <property type="match status" value="1"/>
</dbReference>
<dbReference type="PANTHER" id="PTHR45228:SF1">
    <property type="entry name" value="CYCLIC DI-GMP PHOSPHODIESTERASE TM_0186"/>
    <property type="match status" value="1"/>
</dbReference>
<reference evidence="3 4" key="1">
    <citation type="submission" date="2016-10" db="EMBL/GenBank/DDBJ databases">
        <authorList>
            <person name="de Groot N.N."/>
        </authorList>
    </citation>
    <scope>NUCLEOTIDE SEQUENCE [LARGE SCALE GENOMIC DNA]</scope>
    <source>
        <strain evidence="3 4">LMG 23650</strain>
    </source>
</reference>
<dbReference type="STRING" id="420953.SAMN05192543_105105"/>
<evidence type="ECO:0000313" key="4">
    <source>
        <dbReference type="Proteomes" id="UP000199548"/>
    </source>
</evidence>
<dbReference type="PANTHER" id="PTHR45228">
    <property type="entry name" value="CYCLIC DI-GMP PHOSPHODIESTERASE TM_0186-RELATED"/>
    <property type="match status" value="1"/>
</dbReference>
<evidence type="ECO:0000259" key="1">
    <source>
        <dbReference type="PROSITE" id="PS50043"/>
    </source>
</evidence>